<dbReference type="Proteomes" id="UP000199586">
    <property type="component" value="Unassembled WGS sequence"/>
</dbReference>
<keyword evidence="5 7" id="KW-1133">Transmembrane helix</keyword>
<dbReference type="STRING" id="634430.SAMN04488241_107111"/>
<evidence type="ECO:0000259" key="9">
    <source>
        <dbReference type="Pfam" id="PF21082"/>
    </source>
</evidence>
<protein>
    <recommendedName>
        <fullName evidence="7">Small-conductance mechanosensitive channel</fullName>
    </recommendedName>
</protein>
<comment type="caution">
    <text evidence="7">Lacks conserved residue(s) required for the propagation of feature annotation.</text>
</comment>
<feature type="transmembrane region" description="Helical" evidence="7">
    <location>
        <begin position="151"/>
        <end position="176"/>
    </location>
</feature>
<evidence type="ECO:0000256" key="1">
    <source>
        <dbReference type="ARBA" id="ARBA00004651"/>
    </source>
</evidence>
<evidence type="ECO:0000259" key="10">
    <source>
        <dbReference type="Pfam" id="PF21088"/>
    </source>
</evidence>
<comment type="subcellular location">
    <subcellularLocation>
        <location evidence="7">Cell inner membrane</location>
        <topology evidence="7">Multi-pass membrane protein</topology>
    </subcellularLocation>
    <subcellularLocation>
        <location evidence="1">Cell membrane</location>
        <topology evidence="1">Multi-pass membrane protein</topology>
    </subcellularLocation>
</comment>
<dbReference type="OrthoDB" id="9809206at2"/>
<keyword evidence="7" id="KW-0997">Cell inner membrane</keyword>
<sequence length="394" mass="42417">MSNASAGNAAAPIFDADALTGQTQGLVTASIAWFHTHWLQILIAVAIGATIVIALHSARRFAGRLAARDPDGRAGWFSIIGRALVRTNNFFILMLSIKLVVGYAGAPDQIGTTVNFLWTIASVFQAAIWVREIVLGAIEHRTQAQNYQGEALLSAMGLIRLLVTFALFAIALVVVLDNLGVNVTGLVAGLGVGGIAIGLAAQGIFADLFAALAIIFDRPFRRGDKVQYDQTLGVIEGIGLKSTRIRSFGGEIRIISNRQLLDKEIQNISNRDHIRVTLTIGVAYETPPDTLERVPQMLREVFEEAGGTVARASFESFGASSLDFVVQFDVPGDDWPTAHATRDKAMVGVIRRFAAEKISIPYPTQTTYTAAPDGTLVMPYAQVQPVQIDRSLAS</sequence>
<comment type="subunit">
    <text evidence="7">Homoheptamer.</text>
</comment>
<dbReference type="GO" id="GO:0008381">
    <property type="term" value="F:mechanosensitive monoatomic ion channel activity"/>
    <property type="evidence" value="ECO:0007669"/>
    <property type="project" value="InterPro"/>
</dbReference>
<dbReference type="Gene3D" id="2.30.30.60">
    <property type="match status" value="1"/>
</dbReference>
<evidence type="ECO:0000313" key="12">
    <source>
        <dbReference type="Proteomes" id="UP000199586"/>
    </source>
</evidence>
<accession>A0A1I5T7N6</accession>
<organism evidence="11 12">
    <name type="scientific">Sphingomonas rubra</name>
    <dbReference type="NCBI Taxonomy" id="634430"/>
    <lineage>
        <taxon>Bacteria</taxon>
        <taxon>Pseudomonadati</taxon>
        <taxon>Pseudomonadota</taxon>
        <taxon>Alphaproteobacteria</taxon>
        <taxon>Sphingomonadales</taxon>
        <taxon>Sphingomonadaceae</taxon>
        <taxon>Sphingomonas</taxon>
    </lineage>
</organism>
<dbReference type="InterPro" id="IPR049278">
    <property type="entry name" value="MS_channel_C"/>
</dbReference>
<dbReference type="PANTHER" id="PTHR30221:SF1">
    <property type="entry name" value="SMALL-CONDUCTANCE MECHANOSENSITIVE CHANNEL"/>
    <property type="match status" value="1"/>
</dbReference>
<feature type="domain" description="Mechanosensitive ion channel MscS" evidence="8">
    <location>
        <begin position="204"/>
        <end position="269"/>
    </location>
</feature>
<dbReference type="Gene3D" id="3.30.70.100">
    <property type="match status" value="1"/>
</dbReference>
<evidence type="ECO:0000256" key="5">
    <source>
        <dbReference type="ARBA" id="ARBA00022989"/>
    </source>
</evidence>
<feature type="domain" description="Mechanosensitive ion channel transmembrane helices 2/3" evidence="10">
    <location>
        <begin position="162"/>
        <end position="202"/>
    </location>
</feature>
<dbReference type="GO" id="GO:0005886">
    <property type="term" value="C:plasma membrane"/>
    <property type="evidence" value="ECO:0007669"/>
    <property type="project" value="UniProtKB-SubCell"/>
</dbReference>
<keyword evidence="3" id="KW-1003">Cell membrane</keyword>
<dbReference type="InterPro" id="IPR006685">
    <property type="entry name" value="MscS_channel_2nd"/>
</dbReference>
<evidence type="ECO:0000256" key="3">
    <source>
        <dbReference type="ARBA" id="ARBA00022475"/>
    </source>
</evidence>
<keyword evidence="6 7" id="KW-0472">Membrane</keyword>
<dbReference type="SUPFAM" id="SSF50182">
    <property type="entry name" value="Sm-like ribonucleoproteins"/>
    <property type="match status" value="1"/>
</dbReference>
<name>A0A1I5T7N6_9SPHN</name>
<dbReference type="EMBL" id="FOXP01000007">
    <property type="protein sequence ID" value="SFP79050.1"/>
    <property type="molecule type" value="Genomic_DNA"/>
</dbReference>
<dbReference type="PANTHER" id="PTHR30221">
    <property type="entry name" value="SMALL-CONDUCTANCE MECHANOSENSITIVE CHANNEL"/>
    <property type="match status" value="1"/>
</dbReference>
<evidence type="ECO:0000256" key="7">
    <source>
        <dbReference type="RuleBase" id="RU369025"/>
    </source>
</evidence>
<feature type="transmembrane region" description="Helical" evidence="7">
    <location>
        <begin position="38"/>
        <end position="58"/>
    </location>
</feature>
<feature type="domain" description="Mechanosensitive ion channel MscS C-terminal" evidence="9">
    <location>
        <begin position="276"/>
        <end position="360"/>
    </location>
</feature>
<dbReference type="AlphaFoldDB" id="A0A1I5T7N6"/>
<keyword evidence="7" id="KW-0813">Transport</keyword>
<dbReference type="InterPro" id="IPR011014">
    <property type="entry name" value="MscS_channel_TM-2"/>
</dbReference>
<dbReference type="InterPro" id="IPR023408">
    <property type="entry name" value="MscS_beta-dom_sf"/>
</dbReference>
<dbReference type="SUPFAM" id="SSF82861">
    <property type="entry name" value="Mechanosensitive channel protein MscS (YggB), transmembrane region"/>
    <property type="match status" value="1"/>
</dbReference>
<dbReference type="Pfam" id="PF21088">
    <property type="entry name" value="MS_channel_1st"/>
    <property type="match status" value="1"/>
</dbReference>
<dbReference type="InterPro" id="IPR011066">
    <property type="entry name" value="MscS_channel_C_sf"/>
</dbReference>
<dbReference type="InterPro" id="IPR045275">
    <property type="entry name" value="MscS_archaea/bacteria_type"/>
</dbReference>
<evidence type="ECO:0000256" key="2">
    <source>
        <dbReference type="ARBA" id="ARBA00008017"/>
    </source>
</evidence>
<evidence type="ECO:0000313" key="11">
    <source>
        <dbReference type="EMBL" id="SFP79050.1"/>
    </source>
</evidence>
<dbReference type="InterPro" id="IPR049142">
    <property type="entry name" value="MS_channel_1st"/>
</dbReference>
<keyword evidence="12" id="KW-1185">Reference proteome</keyword>
<dbReference type="InterPro" id="IPR010920">
    <property type="entry name" value="LSM_dom_sf"/>
</dbReference>
<gene>
    <name evidence="11" type="ORF">SAMN04488241_107111</name>
</gene>
<comment type="function">
    <text evidence="7">Mechanosensitive channel that participates in the regulation of osmotic pressure changes within the cell, opening in response to stretch forces in the membrane lipid bilayer, without the need for other proteins. Contributes to normal resistance to hypoosmotic shock. Forms an ion channel of 1.0 nanosiemens conductance with a slight preference for anions.</text>
</comment>
<reference evidence="11 12" key="1">
    <citation type="submission" date="2016-10" db="EMBL/GenBank/DDBJ databases">
        <authorList>
            <person name="de Groot N.N."/>
        </authorList>
    </citation>
    <scope>NUCLEOTIDE SEQUENCE [LARGE SCALE GENOMIC DNA]</scope>
    <source>
        <strain evidence="11 12">CGMCC 1.9113</strain>
    </source>
</reference>
<dbReference type="Pfam" id="PF00924">
    <property type="entry name" value="MS_channel_2nd"/>
    <property type="match status" value="1"/>
</dbReference>
<evidence type="ECO:0000259" key="8">
    <source>
        <dbReference type="Pfam" id="PF00924"/>
    </source>
</evidence>
<keyword evidence="7" id="KW-0406">Ion transport</keyword>
<keyword evidence="7" id="KW-0407">Ion channel</keyword>
<evidence type="ECO:0000256" key="4">
    <source>
        <dbReference type="ARBA" id="ARBA00022692"/>
    </source>
</evidence>
<dbReference type="SUPFAM" id="SSF82689">
    <property type="entry name" value="Mechanosensitive channel protein MscS (YggB), C-terminal domain"/>
    <property type="match status" value="1"/>
</dbReference>
<keyword evidence="4 7" id="KW-0812">Transmembrane</keyword>
<feature type="transmembrane region" description="Helical" evidence="7">
    <location>
        <begin position="188"/>
        <end position="216"/>
    </location>
</feature>
<feature type="transmembrane region" description="Helical" evidence="7">
    <location>
        <begin position="83"/>
        <end position="104"/>
    </location>
</feature>
<comment type="similarity">
    <text evidence="2 7">Belongs to the MscS (TC 1.A.23) family.</text>
</comment>
<evidence type="ECO:0000256" key="6">
    <source>
        <dbReference type="ARBA" id="ARBA00023136"/>
    </source>
</evidence>
<dbReference type="Gene3D" id="1.10.287.1260">
    <property type="match status" value="1"/>
</dbReference>
<dbReference type="RefSeq" id="WP_093333527.1">
    <property type="nucleotide sequence ID" value="NZ_FOXP01000007.1"/>
</dbReference>
<feature type="transmembrane region" description="Helical" evidence="7">
    <location>
        <begin position="110"/>
        <end position="130"/>
    </location>
</feature>
<dbReference type="Pfam" id="PF21082">
    <property type="entry name" value="MS_channel_3rd"/>
    <property type="match status" value="1"/>
</dbReference>
<proteinExistence type="inferred from homology"/>